<feature type="binding site" evidence="10 12">
    <location>
        <begin position="364"/>
        <end position="368"/>
    </location>
    <ligand>
        <name>substrate</name>
    </ligand>
</feature>
<dbReference type="EMBL" id="CP054000">
    <property type="protein sequence ID" value="QKH79859.1"/>
    <property type="molecule type" value="Genomic_DNA"/>
</dbReference>
<evidence type="ECO:0000313" key="15">
    <source>
        <dbReference type="Proteomes" id="UP000502899"/>
    </source>
</evidence>
<feature type="binding site" evidence="13">
    <location>
        <position position="443"/>
    </location>
    <ligand>
        <name>Ca(2+)</name>
        <dbReference type="ChEBI" id="CHEBI:29108"/>
    </ligand>
</feature>
<accession>A0A133MYE7</accession>
<reference evidence="14 15" key="1">
    <citation type="submission" date="2020-05" db="EMBL/GenBank/DDBJ databases">
        <title>FDA dAtabase for Regulatory Grade micrObial Sequences (FDA-ARGOS): Supporting development and validation of Infectious Disease Dx tests.</title>
        <authorList>
            <person name="Pederson C."/>
            <person name="Tallon L."/>
            <person name="Sadzewicz L."/>
            <person name="Zhao X."/>
            <person name="Vavikolanu K."/>
            <person name="Mehta A."/>
            <person name="Aluvathingal J."/>
            <person name="Nadendla S."/>
            <person name="Myers T."/>
            <person name="Yan Y."/>
            <person name="Sichtig H."/>
        </authorList>
    </citation>
    <scope>NUCLEOTIDE SEQUENCE [LARGE SCALE GENOMIC DNA]</scope>
    <source>
        <strain evidence="14 15">FDAARGOS_764</strain>
    </source>
</reference>
<evidence type="ECO:0000256" key="8">
    <source>
        <dbReference type="ARBA" id="ARBA00022839"/>
    </source>
</evidence>
<dbReference type="GO" id="GO:0008270">
    <property type="term" value="F:zinc ion binding"/>
    <property type="evidence" value="ECO:0007669"/>
    <property type="project" value="InterPro"/>
</dbReference>
<comment type="subcellular location">
    <subcellularLocation>
        <location evidence="1 10">Cytoplasm</location>
    </subcellularLocation>
</comment>
<comment type="cofactor">
    <cofactor evidence="13">
        <name>Ca(2+)</name>
        <dbReference type="ChEBI" id="CHEBI:29108"/>
    </cofactor>
    <text evidence="13">Binds 1 Ca(2+) cation per subunit. Seen in 1 crystal structure, it is not clear if it is physiologically important.</text>
</comment>
<keyword evidence="10" id="KW-0698">rRNA processing</keyword>
<dbReference type="InterPro" id="IPR001587">
    <property type="entry name" value="RNase_J_CS"/>
</dbReference>
<comment type="similarity">
    <text evidence="10">Belongs to the metallo-beta-lactamase superfamily. RNA-metabolizing metallo-beta-lactamase-like family. Bacterial RNase J subfamily.</text>
</comment>
<evidence type="ECO:0000256" key="1">
    <source>
        <dbReference type="ARBA" id="ARBA00004496"/>
    </source>
</evidence>
<dbReference type="CDD" id="cd07714">
    <property type="entry name" value="RNaseJ_MBL-fold"/>
    <property type="match status" value="1"/>
</dbReference>
<evidence type="ECO:0000313" key="14">
    <source>
        <dbReference type="EMBL" id="QKH79859.1"/>
    </source>
</evidence>
<dbReference type="InterPro" id="IPR004613">
    <property type="entry name" value="RNase_J"/>
</dbReference>
<dbReference type="GO" id="GO:0005737">
    <property type="term" value="C:cytoplasm"/>
    <property type="evidence" value="ECO:0007669"/>
    <property type="project" value="UniProtKB-SubCell"/>
</dbReference>
<dbReference type="FunFam" id="3.10.20.580:FF:000001">
    <property type="entry name" value="Ribonuclease J"/>
    <property type="match status" value="1"/>
</dbReference>
<dbReference type="InterPro" id="IPR011108">
    <property type="entry name" value="RMMBL"/>
</dbReference>
<feature type="binding site" evidence="13">
    <location>
        <position position="78"/>
    </location>
    <ligand>
        <name>Zn(2+)</name>
        <dbReference type="ChEBI" id="CHEBI:29105"/>
        <label>2</label>
        <note>catalytic</note>
    </ligand>
</feature>
<gene>
    <name evidence="10" type="primary">rnj</name>
    <name evidence="14" type="ORF">FOC70_05680</name>
</gene>
<name>A0A133MYE7_FINMA</name>
<comment type="subunit">
    <text evidence="10">Homodimer, may be a subunit of the RNA degradosome.</text>
</comment>
<comment type="cofactor">
    <cofactor evidence="13">
        <name>Zn(2+)</name>
        <dbReference type="ChEBI" id="CHEBI:29105"/>
    </cofactor>
    <text evidence="13">Binds 2 Zn(2+) ions per subunit. It is not clear if Zn(2+) or Mg(2+) is physiologically important.</text>
</comment>
<evidence type="ECO:0000256" key="6">
    <source>
        <dbReference type="ARBA" id="ARBA00022801"/>
    </source>
</evidence>
<dbReference type="GO" id="GO:0003723">
    <property type="term" value="F:RNA binding"/>
    <property type="evidence" value="ECO:0007669"/>
    <property type="project" value="UniProtKB-UniRule"/>
</dbReference>
<evidence type="ECO:0000256" key="3">
    <source>
        <dbReference type="ARBA" id="ARBA00022722"/>
    </source>
</evidence>
<dbReference type="Pfam" id="PF00753">
    <property type="entry name" value="Lactamase_B"/>
    <property type="match status" value="1"/>
</dbReference>
<proteinExistence type="inferred from homology"/>
<dbReference type="GO" id="GO:0006364">
    <property type="term" value="P:rRNA processing"/>
    <property type="evidence" value="ECO:0007669"/>
    <property type="project" value="UniProtKB-UniRule"/>
</dbReference>
<dbReference type="InterPro" id="IPR042173">
    <property type="entry name" value="RNase_J_2"/>
</dbReference>
<dbReference type="Pfam" id="PF17770">
    <property type="entry name" value="RNase_J_C"/>
    <property type="match status" value="1"/>
</dbReference>
<feature type="binding site" evidence="13">
    <location>
        <position position="51"/>
    </location>
    <ligand>
        <name>Ca(2+)</name>
        <dbReference type="ChEBI" id="CHEBI:29108"/>
    </ligand>
</feature>
<keyword evidence="4 13" id="KW-0479">Metal-binding</keyword>
<dbReference type="Gene3D" id="3.10.20.580">
    <property type="match status" value="1"/>
</dbReference>
<dbReference type="InterPro" id="IPR041636">
    <property type="entry name" value="RNase_J_C"/>
</dbReference>
<protein>
    <recommendedName>
        <fullName evidence="10">Ribonuclease J</fullName>
        <shortName evidence="10">RNase J</shortName>
        <ecNumber evidence="10">3.1.-.-</ecNumber>
    </recommendedName>
</protein>
<dbReference type="Pfam" id="PF22505">
    <property type="entry name" value="RNase_J_b_CASP"/>
    <property type="match status" value="1"/>
</dbReference>
<dbReference type="PIRSF" id="PIRSF004803">
    <property type="entry name" value="RnjA"/>
    <property type="match status" value="1"/>
</dbReference>
<dbReference type="GO" id="GO:0004521">
    <property type="term" value="F:RNA endonuclease activity"/>
    <property type="evidence" value="ECO:0007669"/>
    <property type="project" value="UniProtKB-UniRule"/>
</dbReference>
<dbReference type="PROSITE" id="PS01292">
    <property type="entry name" value="UPF0036"/>
    <property type="match status" value="1"/>
</dbReference>
<feature type="binding site" evidence="12">
    <location>
        <begin position="232"/>
        <end position="234"/>
    </location>
    <ligand>
        <name>substrate</name>
    </ligand>
</feature>
<evidence type="ECO:0000256" key="5">
    <source>
        <dbReference type="ARBA" id="ARBA00022759"/>
    </source>
</evidence>
<evidence type="ECO:0000256" key="7">
    <source>
        <dbReference type="ARBA" id="ARBA00022833"/>
    </source>
</evidence>
<dbReference type="Gene3D" id="3.60.15.10">
    <property type="entry name" value="Ribonuclease Z/Hydroxyacylglutathione hydrolase-like"/>
    <property type="match status" value="1"/>
</dbReference>
<feature type="binding site" evidence="13">
    <location>
        <position position="79"/>
    </location>
    <ligand>
        <name>Zn(2+)</name>
        <dbReference type="ChEBI" id="CHEBI:29105"/>
        <label>2</label>
        <note>catalytic</note>
    </ligand>
</feature>
<dbReference type="InterPro" id="IPR030854">
    <property type="entry name" value="RNase_J_bac"/>
</dbReference>
<dbReference type="GO" id="GO:0004534">
    <property type="term" value="F:5'-3' RNA exonuclease activity"/>
    <property type="evidence" value="ECO:0007669"/>
    <property type="project" value="UniProtKB-UniRule"/>
</dbReference>
<dbReference type="Pfam" id="PF07521">
    <property type="entry name" value="RMMBL"/>
    <property type="match status" value="1"/>
</dbReference>
<dbReference type="InterPro" id="IPR001279">
    <property type="entry name" value="Metallo-B-lactamas"/>
</dbReference>
<keyword evidence="9 10" id="KW-0694">RNA-binding</keyword>
<feature type="binding site" evidence="13">
    <location>
        <position position="141"/>
    </location>
    <ligand>
        <name>Zn(2+)</name>
        <dbReference type="ChEBI" id="CHEBI:29105"/>
        <label>1</label>
        <note>catalytic</note>
    </ligand>
</feature>
<feature type="active site" description="Proton donor" evidence="11">
    <location>
        <position position="195"/>
    </location>
</feature>
<evidence type="ECO:0000256" key="11">
    <source>
        <dbReference type="PIRSR" id="PIRSR004803-1"/>
    </source>
</evidence>
<evidence type="ECO:0000256" key="4">
    <source>
        <dbReference type="ARBA" id="ARBA00022723"/>
    </source>
</evidence>
<keyword evidence="8 10" id="KW-0269">Exonuclease</keyword>
<dbReference type="HAMAP" id="MF_01491">
    <property type="entry name" value="RNase_J_bact"/>
    <property type="match status" value="1"/>
</dbReference>
<dbReference type="RefSeq" id="WP_002842267.1">
    <property type="nucleotide sequence ID" value="NZ_CAUPFM010000006.1"/>
</dbReference>
<keyword evidence="6 10" id="KW-0378">Hydrolase</keyword>
<keyword evidence="5 10" id="KW-0255">Endonuclease</keyword>
<dbReference type="PANTHER" id="PTHR43694:SF1">
    <property type="entry name" value="RIBONUCLEASE J"/>
    <property type="match status" value="1"/>
</dbReference>
<dbReference type="PANTHER" id="PTHR43694">
    <property type="entry name" value="RIBONUCLEASE J"/>
    <property type="match status" value="1"/>
</dbReference>
<feature type="binding site" evidence="13">
    <location>
        <position position="74"/>
    </location>
    <ligand>
        <name>Zn(2+)</name>
        <dbReference type="ChEBI" id="CHEBI:29105"/>
        <label>1</label>
        <note>catalytic</note>
    </ligand>
</feature>
<evidence type="ECO:0000256" key="2">
    <source>
        <dbReference type="ARBA" id="ARBA00022490"/>
    </source>
</evidence>
<sequence length="555" mass="61805">MAKKNIDKLKVIPLGGLNEIGKNMTVVEYKDDIIVVDCGMTFPDEEMLGVDIVIPDISYLEKNKEKIRGIVITHGHEDHIGAIPYVLKKLDVPVYGTKLTMGLLENKILEHKLSLKSLHTVDYRKPIKLGEFSVEFVKVCHSIPDSASLAITTPVGVLFFTGDFKIDYTPIDNNRMDFGRIASIGNKGVLALFADSTNVERQGYTLSEKSVGKTFINLFDDAPARIIVATFASNVHRIQQVISAAEHFNKKVALSGRSMINTVNVARELGYIKVGDKTIIDINDINKHKPNEIVLLTTGSQGEPMSAMTRMANGTHRKVHLDPTDTVILSATPIPGNDNQVSSVINKLMEMGVKVIYSSLADVHVSGHACQEELKLMHSLVRPKFFVPLHGEMRHLKCHANLALDMGMKEKDIVIADNGNTIEFTRKSINLVDTKFASNILVDGLGVGDVGNVVLRDRRHLSEDGLIVVVITLDARNKEVIAGPDIISRGFVYVKENNDLMEECKSVVQNVLDECYTKNIYDWSTLKHNIRETLKKFLYQEIKRNPMILPVIMEV</sequence>
<evidence type="ECO:0000256" key="13">
    <source>
        <dbReference type="PIRSR" id="PIRSR004803-3"/>
    </source>
</evidence>
<feature type="active site" description="Proton acceptor" evidence="11">
    <location>
        <position position="368"/>
    </location>
</feature>
<dbReference type="InterPro" id="IPR055132">
    <property type="entry name" value="RNase_J_b_CASP"/>
</dbReference>
<keyword evidence="7 13" id="KW-0862">Zinc</keyword>
<keyword evidence="13" id="KW-0106">Calcium</keyword>
<dbReference type="Gene3D" id="3.40.50.10710">
    <property type="entry name" value="Metallo-hydrolase/oxidoreductase"/>
    <property type="match status" value="1"/>
</dbReference>
<comment type="function">
    <text evidence="10">An RNase that has 5'-3' exonuclease and possibly endonuclease activity. Involved in maturation of rRNA and in some organisms also mRNA maturation and/or decay.</text>
</comment>
<dbReference type="EC" id="3.1.-.-" evidence="10"/>
<dbReference type="AlphaFoldDB" id="A0A133MYE7"/>
<keyword evidence="2 10" id="KW-0963">Cytoplasm</keyword>
<dbReference type="Proteomes" id="UP000502899">
    <property type="component" value="Chromosome"/>
</dbReference>
<dbReference type="NCBIfam" id="TIGR00649">
    <property type="entry name" value="MG423"/>
    <property type="match status" value="1"/>
</dbReference>
<organism evidence="14 15">
    <name type="scientific">Finegoldia magna</name>
    <name type="common">Peptostreptococcus magnus</name>
    <dbReference type="NCBI Taxonomy" id="1260"/>
    <lineage>
        <taxon>Bacteria</taxon>
        <taxon>Bacillati</taxon>
        <taxon>Bacillota</taxon>
        <taxon>Tissierellia</taxon>
        <taxon>Tissierellales</taxon>
        <taxon>Peptoniphilaceae</taxon>
        <taxon>Finegoldia</taxon>
    </lineage>
</organism>
<evidence type="ECO:0000256" key="12">
    <source>
        <dbReference type="PIRSR" id="PIRSR004803-2"/>
    </source>
</evidence>
<evidence type="ECO:0000256" key="9">
    <source>
        <dbReference type="ARBA" id="ARBA00022884"/>
    </source>
</evidence>
<feature type="binding site" evidence="13">
    <location>
        <position position="163"/>
    </location>
    <ligand>
        <name>Zn(2+)</name>
        <dbReference type="ChEBI" id="CHEBI:29105"/>
        <label>1</label>
        <note>catalytic</note>
    </ligand>
</feature>
<dbReference type="InterPro" id="IPR036866">
    <property type="entry name" value="RibonucZ/Hydroxyglut_hydro"/>
</dbReference>
<dbReference type="SUPFAM" id="SSF56281">
    <property type="entry name" value="Metallo-hydrolase/oxidoreductase"/>
    <property type="match status" value="1"/>
</dbReference>
<keyword evidence="3 10" id="KW-0540">Nuclease</keyword>
<dbReference type="SMART" id="SM00849">
    <property type="entry name" value="Lactamase_B"/>
    <property type="match status" value="1"/>
</dbReference>
<feature type="binding site" evidence="13">
    <location>
        <position position="49"/>
    </location>
    <ligand>
        <name>Ca(2+)</name>
        <dbReference type="ChEBI" id="CHEBI:29108"/>
    </ligand>
</feature>
<feature type="binding site" evidence="13">
    <location>
        <position position="390"/>
    </location>
    <ligand>
        <name>Zn(2+)</name>
        <dbReference type="ChEBI" id="CHEBI:29105"/>
        <label>2</label>
        <note>catalytic</note>
    </ligand>
</feature>
<evidence type="ECO:0000256" key="10">
    <source>
        <dbReference type="HAMAP-Rule" id="MF_01491"/>
    </source>
</evidence>
<feature type="binding site" evidence="13">
    <location>
        <position position="76"/>
    </location>
    <ligand>
        <name>Zn(2+)</name>
        <dbReference type="ChEBI" id="CHEBI:29105"/>
        <label>1</label>
        <note>catalytic</note>
    </ligand>
</feature>